<sequence>MTKVDQTGVLFAMSCPLVCDTVPSPPNKETRRPALRIYPHISAYQHEIHKNYHELRNLITAQVRMIAPPIYATLPATRHRLLKTPWDDKGVDEVCLPKMTFFCQRRLPNMCGCEHSQTGIAQLDNDRVPHEASCWCPNLCTPPQNIFLLGILLQKASKYMRGGSNGQAYG</sequence>
<gene>
    <name evidence="1" type="ORF">HDID_LOCUS8584</name>
</gene>
<accession>A0A0R3ST86</accession>
<organism evidence="3">
    <name type="scientific">Hymenolepis diminuta</name>
    <name type="common">Rat tapeworm</name>
    <dbReference type="NCBI Taxonomy" id="6216"/>
    <lineage>
        <taxon>Eukaryota</taxon>
        <taxon>Metazoa</taxon>
        <taxon>Spiralia</taxon>
        <taxon>Lophotrochozoa</taxon>
        <taxon>Platyhelminthes</taxon>
        <taxon>Cestoda</taxon>
        <taxon>Eucestoda</taxon>
        <taxon>Cyclophyllidea</taxon>
        <taxon>Hymenolepididae</taxon>
        <taxon>Hymenolepis</taxon>
    </lineage>
</organism>
<protein>
    <submittedName>
        <fullName evidence="1 3">Uncharacterized protein</fullName>
    </submittedName>
</protein>
<dbReference type="Proteomes" id="UP000274504">
    <property type="component" value="Unassembled WGS sequence"/>
</dbReference>
<reference evidence="1 2" key="2">
    <citation type="submission" date="2018-11" db="EMBL/GenBank/DDBJ databases">
        <authorList>
            <consortium name="Pathogen Informatics"/>
        </authorList>
    </citation>
    <scope>NUCLEOTIDE SEQUENCE [LARGE SCALE GENOMIC DNA]</scope>
</reference>
<dbReference type="EMBL" id="UYSG01011104">
    <property type="protein sequence ID" value="VDL60902.1"/>
    <property type="molecule type" value="Genomic_DNA"/>
</dbReference>
<evidence type="ECO:0000313" key="3">
    <source>
        <dbReference type="WBParaSite" id="HDID_0000858601-mRNA-1"/>
    </source>
</evidence>
<name>A0A0R3ST86_HYMDI</name>
<dbReference type="AlphaFoldDB" id="A0A0R3ST86"/>
<evidence type="ECO:0000313" key="2">
    <source>
        <dbReference type="Proteomes" id="UP000274504"/>
    </source>
</evidence>
<proteinExistence type="predicted"/>
<dbReference type="WBParaSite" id="HDID_0000858601-mRNA-1">
    <property type="protein sequence ID" value="HDID_0000858601-mRNA-1"/>
    <property type="gene ID" value="HDID_0000858601"/>
</dbReference>
<evidence type="ECO:0000313" key="1">
    <source>
        <dbReference type="EMBL" id="VDL60902.1"/>
    </source>
</evidence>
<reference evidence="3" key="1">
    <citation type="submission" date="2017-02" db="UniProtKB">
        <authorList>
            <consortium name="WormBaseParasite"/>
        </authorList>
    </citation>
    <scope>IDENTIFICATION</scope>
</reference>